<dbReference type="AlphaFoldDB" id="L1I6G9"/>
<name>L1I6G9_GUITC</name>
<reference evidence="3" key="2">
    <citation type="submission" date="2012-11" db="EMBL/GenBank/DDBJ databases">
        <authorList>
            <person name="Kuo A."/>
            <person name="Curtis B.A."/>
            <person name="Tanifuji G."/>
            <person name="Burki F."/>
            <person name="Gruber A."/>
            <person name="Irimia M."/>
            <person name="Maruyama S."/>
            <person name="Arias M.C."/>
            <person name="Ball S.G."/>
            <person name="Gile G.H."/>
            <person name="Hirakawa Y."/>
            <person name="Hopkins J.F."/>
            <person name="Rensing S.A."/>
            <person name="Schmutz J."/>
            <person name="Symeonidi A."/>
            <person name="Elias M."/>
            <person name="Eveleigh R.J."/>
            <person name="Herman E.K."/>
            <person name="Klute M.J."/>
            <person name="Nakayama T."/>
            <person name="Obornik M."/>
            <person name="Reyes-Prieto A."/>
            <person name="Armbrust E.V."/>
            <person name="Aves S.J."/>
            <person name="Beiko R.G."/>
            <person name="Coutinho P."/>
            <person name="Dacks J.B."/>
            <person name="Durnford D.G."/>
            <person name="Fast N.M."/>
            <person name="Green B.R."/>
            <person name="Grisdale C."/>
            <person name="Hempe F."/>
            <person name="Henrissat B."/>
            <person name="Hoppner M.P."/>
            <person name="Ishida K.-I."/>
            <person name="Kim E."/>
            <person name="Koreny L."/>
            <person name="Kroth P.G."/>
            <person name="Liu Y."/>
            <person name="Malik S.-B."/>
            <person name="Maier U.G."/>
            <person name="McRose D."/>
            <person name="Mock T."/>
            <person name="Neilson J.A."/>
            <person name="Onodera N.T."/>
            <person name="Poole A.M."/>
            <person name="Pritham E.J."/>
            <person name="Richards T.A."/>
            <person name="Rocap G."/>
            <person name="Roy S.W."/>
            <person name="Sarai C."/>
            <person name="Schaack S."/>
            <person name="Shirato S."/>
            <person name="Slamovits C.H."/>
            <person name="Spencer D.F."/>
            <person name="Suzuki S."/>
            <person name="Worden A.Z."/>
            <person name="Zauner S."/>
            <person name="Barry K."/>
            <person name="Bell C."/>
            <person name="Bharti A.K."/>
            <person name="Crow J.A."/>
            <person name="Grimwood J."/>
            <person name="Kramer R."/>
            <person name="Lindquist E."/>
            <person name="Lucas S."/>
            <person name="Salamov A."/>
            <person name="McFadden G.I."/>
            <person name="Lane C.E."/>
            <person name="Keeling P.J."/>
            <person name="Gray M.W."/>
            <person name="Grigoriev I.V."/>
            <person name="Archibald J.M."/>
        </authorList>
    </citation>
    <scope>NUCLEOTIDE SEQUENCE</scope>
    <source>
        <strain evidence="3">CCMP2712</strain>
    </source>
</reference>
<proteinExistence type="predicted"/>
<evidence type="ECO:0000313" key="1">
    <source>
        <dbReference type="EMBL" id="EKX31479.1"/>
    </source>
</evidence>
<dbReference type="GeneID" id="17288205"/>
<keyword evidence="3" id="KW-1185">Reference proteome</keyword>
<sequence length="251" mass="28251">MATELRLGAVQESMLGVREYLGLSQSQYGGNFVEGVQAIVRELETYGERSDVVNLRYILSGIARDPQWIPQHAVPWRAHRPRGLRLRALVDFVNHPHSVRAKLTAENVLALRLYTSDTFRLINRFLRSPARRHPLAMTVMHLTEGICKLRIVNLDSLEPGKLHTLWRGVKDKVVPKGFGRRGGTELACMSTTASKAVAVKYAASETPLLFEMHVKPIQMGSSLQYLSVFPKEEEYLYPALTYLDPGQGRAL</sequence>
<dbReference type="Proteomes" id="UP000011087">
    <property type="component" value="Unassembled WGS sequence"/>
</dbReference>
<dbReference type="PaxDb" id="55529-EKX31479"/>
<evidence type="ECO:0000313" key="2">
    <source>
        <dbReference type="EnsemblProtists" id="EKX31479"/>
    </source>
</evidence>
<dbReference type="KEGG" id="gtt:GUITHDRAFT_83097"/>
<dbReference type="PROSITE" id="PS51996">
    <property type="entry name" value="TR_MART"/>
    <property type="match status" value="1"/>
</dbReference>
<dbReference type="Gene3D" id="3.90.176.10">
    <property type="entry name" value="Toxin ADP-ribosyltransferase, Chain A, domain 1"/>
    <property type="match status" value="1"/>
</dbReference>
<gene>
    <name evidence="1" type="ORF">GUITHDRAFT_83097</name>
</gene>
<protein>
    <submittedName>
        <fullName evidence="1 2">Uncharacterized protein</fullName>
    </submittedName>
</protein>
<dbReference type="RefSeq" id="XP_005818459.1">
    <property type="nucleotide sequence ID" value="XM_005818402.1"/>
</dbReference>
<dbReference type="SUPFAM" id="SSF56399">
    <property type="entry name" value="ADP-ribosylation"/>
    <property type="match status" value="1"/>
</dbReference>
<reference evidence="1 3" key="1">
    <citation type="journal article" date="2012" name="Nature">
        <title>Algal genomes reveal evolutionary mosaicism and the fate of nucleomorphs.</title>
        <authorList>
            <consortium name="DOE Joint Genome Institute"/>
            <person name="Curtis B.A."/>
            <person name="Tanifuji G."/>
            <person name="Burki F."/>
            <person name="Gruber A."/>
            <person name="Irimia M."/>
            <person name="Maruyama S."/>
            <person name="Arias M.C."/>
            <person name="Ball S.G."/>
            <person name="Gile G.H."/>
            <person name="Hirakawa Y."/>
            <person name="Hopkins J.F."/>
            <person name="Kuo A."/>
            <person name="Rensing S.A."/>
            <person name="Schmutz J."/>
            <person name="Symeonidi A."/>
            <person name="Elias M."/>
            <person name="Eveleigh R.J."/>
            <person name="Herman E.K."/>
            <person name="Klute M.J."/>
            <person name="Nakayama T."/>
            <person name="Obornik M."/>
            <person name="Reyes-Prieto A."/>
            <person name="Armbrust E.V."/>
            <person name="Aves S.J."/>
            <person name="Beiko R.G."/>
            <person name="Coutinho P."/>
            <person name="Dacks J.B."/>
            <person name="Durnford D.G."/>
            <person name="Fast N.M."/>
            <person name="Green B.R."/>
            <person name="Grisdale C.J."/>
            <person name="Hempel F."/>
            <person name="Henrissat B."/>
            <person name="Hoppner M.P."/>
            <person name="Ishida K."/>
            <person name="Kim E."/>
            <person name="Koreny L."/>
            <person name="Kroth P.G."/>
            <person name="Liu Y."/>
            <person name="Malik S.B."/>
            <person name="Maier U.G."/>
            <person name="McRose D."/>
            <person name="Mock T."/>
            <person name="Neilson J.A."/>
            <person name="Onodera N.T."/>
            <person name="Poole A.M."/>
            <person name="Pritham E.J."/>
            <person name="Richards T.A."/>
            <person name="Rocap G."/>
            <person name="Roy S.W."/>
            <person name="Sarai C."/>
            <person name="Schaack S."/>
            <person name="Shirato S."/>
            <person name="Slamovits C.H."/>
            <person name="Spencer D.F."/>
            <person name="Suzuki S."/>
            <person name="Worden A.Z."/>
            <person name="Zauner S."/>
            <person name="Barry K."/>
            <person name="Bell C."/>
            <person name="Bharti A.K."/>
            <person name="Crow J.A."/>
            <person name="Grimwood J."/>
            <person name="Kramer R."/>
            <person name="Lindquist E."/>
            <person name="Lucas S."/>
            <person name="Salamov A."/>
            <person name="McFadden G.I."/>
            <person name="Lane C.E."/>
            <person name="Keeling P.J."/>
            <person name="Gray M.W."/>
            <person name="Grigoriev I.V."/>
            <person name="Archibald J.M."/>
        </authorList>
    </citation>
    <scope>NUCLEOTIDE SEQUENCE</scope>
    <source>
        <strain evidence="1 3">CCMP2712</strain>
    </source>
</reference>
<accession>L1I6G9</accession>
<reference evidence="2" key="3">
    <citation type="submission" date="2016-03" db="UniProtKB">
        <authorList>
            <consortium name="EnsemblProtists"/>
        </authorList>
    </citation>
    <scope>IDENTIFICATION</scope>
</reference>
<evidence type="ECO:0000313" key="3">
    <source>
        <dbReference type="Proteomes" id="UP000011087"/>
    </source>
</evidence>
<dbReference type="EnsemblProtists" id="EKX31479">
    <property type="protein sequence ID" value="EKX31479"/>
    <property type="gene ID" value="GUITHDRAFT_83097"/>
</dbReference>
<dbReference type="EMBL" id="JH993274">
    <property type="protein sequence ID" value="EKX31479.1"/>
    <property type="molecule type" value="Genomic_DNA"/>
</dbReference>
<dbReference type="eggNOG" id="ENOG502SQ6H">
    <property type="taxonomic scope" value="Eukaryota"/>
</dbReference>
<dbReference type="HOGENOM" id="CLU_090488_0_0_1"/>
<organism evidence="1">
    <name type="scientific">Guillardia theta (strain CCMP2712)</name>
    <name type="common">Cryptophyte</name>
    <dbReference type="NCBI Taxonomy" id="905079"/>
    <lineage>
        <taxon>Eukaryota</taxon>
        <taxon>Cryptophyceae</taxon>
        <taxon>Pyrenomonadales</taxon>
        <taxon>Geminigeraceae</taxon>
        <taxon>Guillardia</taxon>
    </lineage>
</organism>